<dbReference type="InterPro" id="IPR002401">
    <property type="entry name" value="Cyt_P450_E_grp-I"/>
</dbReference>
<comment type="similarity">
    <text evidence="3 13">Belongs to the cytochrome P450 family.</text>
</comment>
<evidence type="ECO:0000256" key="7">
    <source>
        <dbReference type="ARBA" id="ARBA00022989"/>
    </source>
</evidence>
<dbReference type="PANTHER" id="PTHR24305">
    <property type="entry name" value="CYTOCHROME P450"/>
    <property type="match status" value="1"/>
</dbReference>
<evidence type="ECO:0000256" key="8">
    <source>
        <dbReference type="ARBA" id="ARBA00023002"/>
    </source>
</evidence>
<dbReference type="SUPFAM" id="SSF48264">
    <property type="entry name" value="Cytochrome P450"/>
    <property type="match status" value="1"/>
</dbReference>
<evidence type="ECO:0000313" key="15">
    <source>
        <dbReference type="EMBL" id="KAH0210883.1"/>
    </source>
</evidence>
<dbReference type="GO" id="GO:0009403">
    <property type="term" value="P:toxin biosynthetic process"/>
    <property type="evidence" value="ECO:0007669"/>
    <property type="project" value="UniProtKB-ARBA"/>
</dbReference>
<dbReference type="PANTHER" id="PTHR24305:SF210">
    <property type="entry name" value="CYTOCHROME P450 MONOOXYGENASE ASQL-RELATED"/>
    <property type="match status" value="1"/>
</dbReference>
<reference evidence="15" key="1">
    <citation type="journal article" date="2021" name="J Fungi (Basel)">
        <title>Virulence traits and population genomics of the black yeast Aureobasidium melanogenum.</title>
        <authorList>
            <person name="Cernosa A."/>
            <person name="Sun X."/>
            <person name="Gostincar C."/>
            <person name="Fang C."/>
            <person name="Gunde-Cimerman N."/>
            <person name="Song Z."/>
        </authorList>
    </citation>
    <scope>NUCLEOTIDE SEQUENCE</scope>
    <source>
        <strain evidence="15">EXF-8016</strain>
    </source>
</reference>
<name>A0A9P8G5Z4_AURME</name>
<comment type="cofactor">
    <cofactor evidence="1 12">
        <name>heme</name>
        <dbReference type="ChEBI" id="CHEBI:30413"/>
    </cofactor>
</comment>
<sequence length="496" mass="56747">MSSPIFFVDYGLVVWPVIIYSGYVISQVVYRAFVHPLSNYPGPFLYAVSYVPYYLDMWLGRMHTVAKDLHDTYGDVVRISPTQLSYNTAGAWKDIYGHRPGKAQLEKDPSFYFKQKEGPFIFISDDADHSRMRRLVSHAFSTQALLEQEPLIMKYVNLLISQLWSEVRGPSRGTLDIVKWFNCTTFDIIGDLAFGEPFDAIQNGEYHPWITNILKAVQATQMIRITNAFPIVKLALKFKAKKQQGSGDARAEHQRYSAELVARRMATETSRKDFMSYILRYNDDKGMSVAEINQTTKVLVLAGSETTATLLLGAIFHLLKNPLTLKKLVDEVRSSYESERHINLVSSAKLHYLQAVLDEALRLYPPVPGTIPRRTGSENEFILGRHVPARTLVGVSQWAANRSASNFVDPDVFILERWLGDIRYQNDQRAAVQPFSVGPRNCLGKNLAYSKIRTIMSKLLWNFDLELCTESSSWMKQKVFFMWDKPKLMVKLKPRM</sequence>
<dbReference type="CDD" id="cd11058">
    <property type="entry name" value="CYP60B-like"/>
    <property type="match status" value="1"/>
</dbReference>
<dbReference type="InterPro" id="IPR001128">
    <property type="entry name" value="Cyt_P450"/>
</dbReference>
<keyword evidence="11 14" id="KW-0472">Membrane</keyword>
<dbReference type="GO" id="GO:0005506">
    <property type="term" value="F:iron ion binding"/>
    <property type="evidence" value="ECO:0007669"/>
    <property type="project" value="InterPro"/>
</dbReference>
<dbReference type="PRINTS" id="PR00463">
    <property type="entry name" value="EP450I"/>
</dbReference>
<accession>A0A9P8G5Z4</accession>
<feature type="transmembrane region" description="Helical" evidence="14">
    <location>
        <begin position="12"/>
        <end position="33"/>
    </location>
</feature>
<keyword evidence="5 14" id="KW-0812">Transmembrane</keyword>
<evidence type="ECO:0000256" key="13">
    <source>
        <dbReference type="RuleBase" id="RU000461"/>
    </source>
</evidence>
<evidence type="ECO:0000256" key="10">
    <source>
        <dbReference type="ARBA" id="ARBA00023033"/>
    </source>
</evidence>
<evidence type="ECO:0000313" key="16">
    <source>
        <dbReference type="Proteomes" id="UP000767238"/>
    </source>
</evidence>
<dbReference type="GO" id="GO:0004497">
    <property type="term" value="F:monooxygenase activity"/>
    <property type="evidence" value="ECO:0007669"/>
    <property type="project" value="UniProtKB-KW"/>
</dbReference>
<dbReference type="GO" id="GO:0020037">
    <property type="term" value="F:heme binding"/>
    <property type="evidence" value="ECO:0007669"/>
    <property type="project" value="InterPro"/>
</dbReference>
<proteinExistence type="inferred from homology"/>
<dbReference type="InterPro" id="IPR036396">
    <property type="entry name" value="Cyt_P450_sf"/>
</dbReference>
<comment type="subcellular location">
    <subcellularLocation>
        <location evidence="2">Membrane</location>
        <topology evidence="2">Single-pass membrane protein</topology>
    </subcellularLocation>
</comment>
<evidence type="ECO:0000256" key="5">
    <source>
        <dbReference type="ARBA" id="ARBA00022692"/>
    </source>
</evidence>
<evidence type="ECO:0000256" key="6">
    <source>
        <dbReference type="ARBA" id="ARBA00022723"/>
    </source>
</evidence>
<dbReference type="Proteomes" id="UP000767238">
    <property type="component" value="Unassembled WGS sequence"/>
</dbReference>
<dbReference type="AlphaFoldDB" id="A0A9P8G5Z4"/>
<evidence type="ECO:0000256" key="2">
    <source>
        <dbReference type="ARBA" id="ARBA00004167"/>
    </source>
</evidence>
<dbReference type="PRINTS" id="PR00385">
    <property type="entry name" value="P450"/>
</dbReference>
<dbReference type="Gene3D" id="1.10.630.10">
    <property type="entry name" value="Cytochrome P450"/>
    <property type="match status" value="1"/>
</dbReference>
<evidence type="ECO:0000256" key="4">
    <source>
        <dbReference type="ARBA" id="ARBA00022617"/>
    </source>
</evidence>
<protein>
    <submittedName>
        <fullName evidence="15">Benzoate 4-monooxygenase cytochrome P450</fullName>
    </submittedName>
</protein>
<dbReference type="PROSITE" id="PS00086">
    <property type="entry name" value="CYTOCHROME_P450"/>
    <property type="match status" value="1"/>
</dbReference>
<organism evidence="15 16">
    <name type="scientific">Aureobasidium melanogenum</name>
    <name type="common">Aureobasidium pullulans var. melanogenum</name>
    <dbReference type="NCBI Taxonomy" id="46634"/>
    <lineage>
        <taxon>Eukaryota</taxon>
        <taxon>Fungi</taxon>
        <taxon>Dikarya</taxon>
        <taxon>Ascomycota</taxon>
        <taxon>Pezizomycotina</taxon>
        <taxon>Dothideomycetes</taxon>
        <taxon>Dothideomycetidae</taxon>
        <taxon>Dothideales</taxon>
        <taxon>Saccotheciaceae</taxon>
        <taxon>Aureobasidium</taxon>
    </lineage>
</organism>
<evidence type="ECO:0000256" key="14">
    <source>
        <dbReference type="SAM" id="Phobius"/>
    </source>
</evidence>
<keyword evidence="7 14" id="KW-1133">Transmembrane helix</keyword>
<dbReference type="GO" id="GO:0016705">
    <property type="term" value="F:oxidoreductase activity, acting on paired donors, with incorporation or reduction of molecular oxygen"/>
    <property type="evidence" value="ECO:0007669"/>
    <property type="project" value="InterPro"/>
</dbReference>
<dbReference type="InterPro" id="IPR050121">
    <property type="entry name" value="Cytochrome_P450_monoxygenase"/>
</dbReference>
<keyword evidence="9 12" id="KW-0408">Iron</keyword>
<feature type="non-terminal residue" evidence="15">
    <location>
        <position position="496"/>
    </location>
</feature>
<comment type="caution">
    <text evidence="15">The sequence shown here is derived from an EMBL/GenBank/DDBJ whole genome shotgun (WGS) entry which is preliminary data.</text>
</comment>
<evidence type="ECO:0000256" key="9">
    <source>
        <dbReference type="ARBA" id="ARBA00023004"/>
    </source>
</evidence>
<evidence type="ECO:0000256" key="12">
    <source>
        <dbReference type="PIRSR" id="PIRSR602401-1"/>
    </source>
</evidence>
<keyword evidence="10 13" id="KW-0503">Monooxygenase</keyword>
<feature type="binding site" description="axial binding residue" evidence="12">
    <location>
        <position position="442"/>
    </location>
    <ligand>
        <name>heme</name>
        <dbReference type="ChEBI" id="CHEBI:30413"/>
    </ligand>
    <ligandPart>
        <name>Fe</name>
        <dbReference type="ChEBI" id="CHEBI:18248"/>
    </ligandPart>
</feature>
<reference evidence="15" key="2">
    <citation type="submission" date="2021-08" db="EMBL/GenBank/DDBJ databases">
        <authorList>
            <person name="Gostincar C."/>
            <person name="Sun X."/>
            <person name="Song Z."/>
            <person name="Gunde-Cimerman N."/>
        </authorList>
    </citation>
    <scope>NUCLEOTIDE SEQUENCE</scope>
    <source>
        <strain evidence="15">EXF-8016</strain>
    </source>
</reference>
<dbReference type="Pfam" id="PF00067">
    <property type="entry name" value="p450"/>
    <property type="match status" value="1"/>
</dbReference>
<dbReference type="EMBL" id="JAHFYH010000153">
    <property type="protein sequence ID" value="KAH0210883.1"/>
    <property type="molecule type" value="Genomic_DNA"/>
</dbReference>
<gene>
    <name evidence="15" type="ORF">KCV03_g9898</name>
</gene>
<dbReference type="GO" id="GO:0016020">
    <property type="term" value="C:membrane"/>
    <property type="evidence" value="ECO:0007669"/>
    <property type="project" value="UniProtKB-SubCell"/>
</dbReference>
<dbReference type="InterPro" id="IPR017972">
    <property type="entry name" value="Cyt_P450_CS"/>
</dbReference>
<keyword evidence="6 12" id="KW-0479">Metal-binding</keyword>
<evidence type="ECO:0000256" key="11">
    <source>
        <dbReference type="ARBA" id="ARBA00023136"/>
    </source>
</evidence>
<dbReference type="FunFam" id="1.10.630.10:FF:000047">
    <property type="entry name" value="Cytochrome P450 monooxygenase"/>
    <property type="match status" value="1"/>
</dbReference>
<dbReference type="OrthoDB" id="1470350at2759"/>
<evidence type="ECO:0000256" key="3">
    <source>
        <dbReference type="ARBA" id="ARBA00010617"/>
    </source>
</evidence>
<keyword evidence="8 13" id="KW-0560">Oxidoreductase</keyword>
<evidence type="ECO:0000256" key="1">
    <source>
        <dbReference type="ARBA" id="ARBA00001971"/>
    </source>
</evidence>
<keyword evidence="4 12" id="KW-0349">Heme</keyword>